<gene>
    <name evidence="1" type="ORF">HWI92_14040</name>
</gene>
<dbReference type="RefSeq" id="WP_204656148.1">
    <property type="nucleotide sequence ID" value="NZ_CP056775.1"/>
</dbReference>
<reference evidence="1 2" key="1">
    <citation type="submission" date="2020-06" db="EMBL/GenBank/DDBJ databases">
        <title>Dyadobacter sandarakinus sp. nov., isolated from the soil of the Arctic Yellow River Station.</title>
        <authorList>
            <person name="Zhang Y."/>
            <person name="Peng F."/>
        </authorList>
    </citation>
    <scope>NUCLEOTIDE SEQUENCE [LARGE SCALE GENOMIC DNA]</scope>
    <source>
        <strain evidence="1 2">Q3-56</strain>
    </source>
</reference>
<dbReference type="Proteomes" id="UP000612680">
    <property type="component" value="Chromosome"/>
</dbReference>
<sequence length="135" mass="15218">MPQYRGTEGELIPVREARHLTRRYQRRKEEYLRAGDNYVEAEFFGLETFRRLLDECGGEPVGFRVYYSITEEDHEGDEPVFTEDGTGRPTPRLVIVPVDAEGVELTGRMSIGGLKDMPDGGGNVMAKGPICPRHC</sequence>
<organism evidence="1 2">
    <name type="scientific">Dyadobacter sandarakinus</name>
    <dbReference type="NCBI Taxonomy" id="2747268"/>
    <lineage>
        <taxon>Bacteria</taxon>
        <taxon>Pseudomonadati</taxon>
        <taxon>Bacteroidota</taxon>
        <taxon>Cytophagia</taxon>
        <taxon>Cytophagales</taxon>
        <taxon>Spirosomataceae</taxon>
        <taxon>Dyadobacter</taxon>
    </lineage>
</organism>
<evidence type="ECO:0000313" key="1">
    <source>
        <dbReference type="EMBL" id="QRR01949.1"/>
    </source>
</evidence>
<evidence type="ECO:0000313" key="2">
    <source>
        <dbReference type="Proteomes" id="UP000612680"/>
    </source>
</evidence>
<name>A0ABX7I7P6_9BACT</name>
<protein>
    <submittedName>
        <fullName evidence="1">Uncharacterized protein</fullName>
    </submittedName>
</protein>
<proteinExistence type="predicted"/>
<dbReference type="EMBL" id="CP056775">
    <property type="protein sequence ID" value="QRR01949.1"/>
    <property type="molecule type" value="Genomic_DNA"/>
</dbReference>
<keyword evidence="2" id="KW-1185">Reference proteome</keyword>
<accession>A0ABX7I7P6</accession>